<protein>
    <submittedName>
        <fullName evidence="2">Uncharacterized protein</fullName>
    </submittedName>
</protein>
<gene>
    <name evidence="2" type="ORF">MKW35_12845</name>
</gene>
<evidence type="ECO:0000313" key="2">
    <source>
        <dbReference type="EMBL" id="MCH4553509.1"/>
    </source>
</evidence>
<keyword evidence="3" id="KW-1185">Reference proteome</keyword>
<evidence type="ECO:0000313" key="3">
    <source>
        <dbReference type="Proteomes" id="UP001156141"/>
    </source>
</evidence>
<proteinExistence type="predicted"/>
<reference evidence="2" key="1">
    <citation type="submission" date="2022-02" db="EMBL/GenBank/DDBJ databases">
        <title>Aestuariibaculum sp., a marine bacterium isolated from sediment in Guangxi.</title>
        <authorList>
            <person name="Ying J."/>
        </authorList>
    </citation>
    <scope>NUCLEOTIDE SEQUENCE</scope>
    <source>
        <strain evidence="2">L182</strain>
    </source>
</reference>
<name>A0ABS9RKN7_9FLAO</name>
<dbReference type="RefSeq" id="WP_240574588.1">
    <property type="nucleotide sequence ID" value="NZ_CP136709.1"/>
</dbReference>
<keyword evidence="1" id="KW-0812">Transmembrane</keyword>
<feature type="transmembrane region" description="Helical" evidence="1">
    <location>
        <begin position="79"/>
        <end position="98"/>
    </location>
</feature>
<dbReference type="EMBL" id="JAKVQD010000005">
    <property type="protein sequence ID" value="MCH4553509.1"/>
    <property type="molecule type" value="Genomic_DNA"/>
</dbReference>
<dbReference type="Proteomes" id="UP001156141">
    <property type="component" value="Unassembled WGS sequence"/>
</dbReference>
<evidence type="ECO:0000256" key="1">
    <source>
        <dbReference type="SAM" id="Phobius"/>
    </source>
</evidence>
<sequence>MKRISRRIANNFGYIGFGNTQNVFNQKSAIPFSTLKDKLHSTSHDHHQLDFLHHSLTKAEKENIKQKIRRESKVQNQKIFAVFSVLFIGVLYFIKTLIDSLMANI</sequence>
<keyword evidence="1" id="KW-0472">Membrane</keyword>
<accession>A0ABS9RKN7</accession>
<organism evidence="2 3">
    <name type="scientific">Aestuariibaculum lutulentum</name>
    <dbReference type="NCBI Taxonomy" id="2920935"/>
    <lineage>
        <taxon>Bacteria</taxon>
        <taxon>Pseudomonadati</taxon>
        <taxon>Bacteroidota</taxon>
        <taxon>Flavobacteriia</taxon>
        <taxon>Flavobacteriales</taxon>
        <taxon>Flavobacteriaceae</taxon>
    </lineage>
</organism>
<keyword evidence="1" id="KW-1133">Transmembrane helix</keyword>
<comment type="caution">
    <text evidence="2">The sequence shown here is derived from an EMBL/GenBank/DDBJ whole genome shotgun (WGS) entry which is preliminary data.</text>
</comment>